<dbReference type="OrthoDB" id="6626714at2759"/>
<sequence length="665" mass="76198">MSYKNSKNRGIYLIGTTIETLTGAKLPSNRQILGRFLHLHLKDNFLIQKSAHITTNELLDFWNKARIPTKQNYNIINQIKKLHLKWIGIKKNATRQTETQVMKMNHFVNNLDDLFDVAHANAMNLIKLQEDKEFLNAQREKGRRGSMGALDKKLLITEKKCIANNLKIISRKKKESERLEIETHVVLCISNSSSSEKSTSDSDEEVKYNILPKCPRKRPRNIINRAVASALDRTKVSDRNATYILAATAETIGLNTSEIALNKETIRRMRRTHRENIAKEIRQDFQPDVALTVHWDGKILPELMSKESVDRLAVLVSGEGVIKLLGVPKLTRGTGEEQANAVFQLLDEWNIVNRVNFMCFDTTASNTGIKKGACTILEQKIGRNLIGLACRHHIFEIIISKVFNYLPIEHQSAPDLLLFKTFSKFWKNINKESYESAISDDSISFEIILVKNEIINFIRNQLSVYQPRDDYKELLHLSLIFLGENIGEKVTIQAPGAFHRARWMSKIIYCLKMYMFRSQFELKPEVLEGLKTFNLFIVKVYIKYWFTSPNAASAPTNDLNFINDLKAYENKTIAKIALDCFSRHLWYLSPTLVGLSFFDNNVSYENKLSMISALLNVESDKGKAKKIKVRAVELAGKKLSDLVTNQTIHLFEALNIETNFLRTDP</sequence>
<dbReference type="EMBL" id="VUJU01013655">
    <property type="protein sequence ID" value="KAF0704101.1"/>
    <property type="molecule type" value="Genomic_DNA"/>
</dbReference>
<dbReference type="AlphaFoldDB" id="A0A6G0VQS0"/>
<comment type="caution">
    <text evidence="1">The sequence shown here is derived from an EMBL/GenBank/DDBJ whole genome shotgun (WGS) entry which is preliminary data.</text>
</comment>
<feature type="non-terminal residue" evidence="1">
    <location>
        <position position="665"/>
    </location>
</feature>
<reference evidence="1 2" key="1">
    <citation type="submission" date="2019-08" db="EMBL/GenBank/DDBJ databases">
        <title>Whole genome of Aphis craccivora.</title>
        <authorList>
            <person name="Voronova N.V."/>
            <person name="Shulinski R.S."/>
            <person name="Bandarenka Y.V."/>
            <person name="Zhorov D.G."/>
            <person name="Warner D."/>
        </authorList>
    </citation>
    <scope>NUCLEOTIDE SEQUENCE [LARGE SCALE GENOMIC DNA]</scope>
    <source>
        <strain evidence="1">180601</strain>
        <tissue evidence="1">Whole Body</tissue>
    </source>
</reference>
<proteinExistence type="predicted"/>
<protein>
    <submittedName>
        <fullName evidence="1">Uncharacterized protein</fullName>
    </submittedName>
</protein>
<name>A0A6G0VQS0_APHCR</name>
<organism evidence="1 2">
    <name type="scientific">Aphis craccivora</name>
    <name type="common">Cowpea aphid</name>
    <dbReference type="NCBI Taxonomy" id="307492"/>
    <lineage>
        <taxon>Eukaryota</taxon>
        <taxon>Metazoa</taxon>
        <taxon>Ecdysozoa</taxon>
        <taxon>Arthropoda</taxon>
        <taxon>Hexapoda</taxon>
        <taxon>Insecta</taxon>
        <taxon>Pterygota</taxon>
        <taxon>Neoptera</taxon>
        <taxon>Paraneoptera</taxon>
        <taxon>Hemiptera</taxon>
        <taxon>Sternorrhyncha</taxon>
        <taxon>Aphidomorpha</taxon>
        <taxon>Aphidoidea</taxon>
        <taxon>Aphididae</taxon>
        <taxon>Aphidini</taxon>
        <taxon>Aphis</taxon>
        <taxon>Aphis</taxon>
    </lineage>
</organism>
<evidence type="ECO:0000313" key="1">
    <source>
        <dbReference type="EMBL" id="KAF0704101.1"/>
    </source>
</evidence>
<keyword evidence="2" id="KW-1185">Reference proteome</keyword>
<evidence type="ECO:0000313" key="2">
    <source>
        <dbReference type="Proteomes" id="UP000478052"/>
    </source>
</evidence>
<gene>
    <name evidence="1" type="ORF">FWK35_00038675</name>
</gene>
<accession>A0A6G0VQS0</accession>
<dbReference type="Proteomes" id="UP000478052">
    <property type="component" value="Unassembled WGS sequence"/>
</dbReference>